<sequence>MIAYCVEVYVKNGFEQNFIEASEDNHKGTIKEPGNIRWDLSRSSDTEGLFLIYEIYKDIDSVKAHKETPHYLKWRESVAPWMEKSRYGRLFDPVYFTA</sequence>
<dbReference type="Pfam" id="PF03992">
    <property type="entry name" value="ABM"/>
    <property type="match status" value="1"/>
</dbReference>
<evidence type="ECO:0000313" key="2">
    <source>
        <dbReference type="EMBL" id="MDC7228642.1"/>
    </source>
</evidence>
<evidence type="ECO:0000313" key="3">
    <source>
        <dbReference type="Proteomes" id="UP001221217"/>
    </source>
</evidence>
<dbReference type="GO" id="GO:0005829">
    <property type="term" value="C:cytosol"/>
    <property type="evidence" value="ECO:0007669"/>
    <property type="project" value="TreeGrafter"/>
</dbReference>
<proteinExistence type="predicted"/>
<dbReference type="GO" id="GO:0004497">
    <property type="term" value="F:monooxygenase activity"/>
    <property type="evidence" value="ECO:0007669"/>
    <property type="project" value="UniProtKB-KW"/>
</dbReference>
<evidence type="ECO:0000259" key="1">
    <source>
        <dbReference type="PROSITE" id="PS51725"/>
    </source>
</evidence>
<name>A0AAJ1III1_9SPIO</name>
<dbReference type="InterPro" id="IPR011008">
    <property type="entry name" value="Dimeric_a/b-barrel"/>
</dbReference>
<keyword evidence="2" id="KW-0560">Oxidoreductase</keyword>
<dbReference type="EMBL" id="JAQQAL010000052">
    <property type="protein sequence ID" value="MDC7228642.1"/>
    <property type="molecule type" value="Genomic_DNA"/>
</dbReference>
<dbReference type="PANTHER" id="PTHR33336:SF1">
    <property type="entry name" value="(4S)-4-HYDROXY-5-PHOSPHONOOXYPENTANE-2,3-DIONE ISOMERASE"/>
    <property type="match status" value="1"/>
</dbReference>
<dbReference type="AlphaFoldDB" id="A0AAJ1III1"/>
<gene>
    <name evidence="2" type="ORF">PQJ61_17905</name>
</gene>
<dbReference type="InterPro" id="IPR007138">
    <property type="entry name" value="ABM_dom"/>
</dbReference>
<protein>
    <submittedName>
        <fullName evidence="2">Antibiotic biosynthesis monooxygenase</fullName>
    </submittedName>
</protein>
<dbReference type="Proteomes" id="UP001221217">
    <property type="component" value="Unassembled WGS sequence"/>
</dbReference>
<dbReference type="SUPFAM" id="SSF54909">
    <property type="entry name" value="Dimeric alpha+beta barrel"/>
    <property type="match status" value="1"/>
</dbReference>
<reference evidence="2 3" key="1">
    <citation type="submission" date="2022-12" db="EMBL/GenBank/DDBJ databases">
        <title>Metagenome assembled genome from gulf of manar.</title>
        <authorList>
            <person name="Kohli P."/>
            <person name="Pk S."/>
            <person name="Venkata Ramana C."/>
            <person name="Sasikala C."/>
        </authorList>
    </citation>
    <scope>NUCLEOTIDE SEQUENCE [LARGE SCALE GENOMIC DNA]</scope>
    <source>
        <strain evidence="2">JB008</strain>
    </source>
</reference>
<keyword evidence="2" id="KW-0503">Monooxygenase</keyword>
<accession>A0AAJ1III1</accession>
<dbReference type="PANTHER" id="PTHR33336">
    <property type="entry name" value="QUINOL MONOOXYGENASE YGIN-RELATED"/>
    <property type="match status" value="1"/>
</dbReference>
<organism evidence="2 3">
    <name type="scientific">Candidatus Thalassospirochaeta sargassi</name>
    <dbReference type="NCBI Taxonomy" id="3119039"/>
    <lineage>
        <taxon>Bacteria</taxon>
        <taxon>Pseudomonadati</taxon>
        <taxon>Spirochaetota</taxon>
        <taxon>Spirochaetia</taxon>
        <taxon>Spirochaetales</taxon>
        <taxon>Spirochaetaceae</taxon>
        <taxon>Candidatus Thalassospirochaeta</taxon>
    </lineage>
</organism>
<dbReference type="PROSITE" id="PS51725">
    <property type="entry name" value="ABM"/>
    <property type="match status" value="1"/>
</dbReference>
<dbReference type="Gene3D" id="3.30.70.100">
    <property type="match status" value="1"/>
</dbReference>
<comment type="caution">
    <text evidence="2">The sequence shown here is derived from an EMBL/GenBank/DDBJ whole genome shotgun (WGS) entry which is preliminary data.</text>
</comment>
<feature type="domain" description="ABM" evidence="1">
    <location>
        <begin position="2"/>
        <end position="90"/>
    </location>
</feature>
<dbReference type="InterPro" id="IPR050744">
    <property type="entry name" value="AI-2_Isomerase_LsrG"/>
</dbReference>